<feature type="compositionally biased region" description="Low complexity" evidence="7">
    <location>
        <begin position="74"/>
        <end position="97"/>
    </location>
</feature>
<dbReference type="PROSITE" id="PS00138">
    <property type="entry name" value="SUBTILASE_SER"/>
    <property type="match status" value="1"/>
</dbReference>
<dbReference type="PANTHER" id="PTHR43806">
    <property type="entry name" value="PEPTIDASE S8"/>
    <property type="match status" value="1"/>
</dbReference>
<evidence type="ECO:0000256" key="2">
    <source>
        <dbReference type="ARBA" id="ARBA00022670"/>
    </source>
</evidence>
<dbReference type="Proteomes" id="UP000613740">
    <property type="component" value="Unassembled WGS sequence"/>
</dbReference>
<dbReference type="CDD" id="cd04077">
    <property type="entry name" value="Peptidases_S8_PCSK9_ProteinaseK_like"/>
    <property type="match status" value="1"/>
</dbReference>
<keyword evidence="3 5" id="KW-0378">Hydrolase</keyword>
<dbReference type="FunFam" id="3.40.50.200:FF:000014">
    <property type="entry name" value="Proteinase K"/>
    <property type="match status" value="1"/>
</dbReference>
<feature type="chain" id="PRO_5033047059" description="Kazal-like domain-containing protein" evidence="8">
    <location>
        <begin position="30"/>
        <end position="959"/>
    </location>
</feature>
<dbReference type="GO" id="GO:0005829">
    <property type="term" value="C:cytosol"/>
    <property type="evidence" value="ECO:0007669"/>
    <property type="project" value="TreeGrafter"/>
</dbReference>
<evidence type="ECO:0000313" key="10">
    <source>
        <dbReference type="EMBL" id="KAG2442028.1"/>
    </source>
</evidence>
<dbReference type="PROSITE" id="PS00136">
    <property type="entry name" value="SUBTILASE_ASP"/>
    <property type="match status" value="1"/>
</dbReference>
<feature type="domain" description="Kazal-like" evidence="9">
    <location>
        <begin position="448"/>
        <end position="492"/>
    </location>
</feature>
<sequence length="959" mass="97336">MAQFLPRAACGALLLFAALALCCSPAAEATTRRLNAASTPVKLTPVNSTGSQAKPSPSPAANPAATGGVPSTKPGAASSLPAATASPSPSPASGAATQQLPAGTISPIINAVGGFAAGWRSASYGCIDCTWNDTQRHRAADAASAYAAMQPWSALVFESDVGFSSYSVLDMWVKGAGVARVVLYLQDTHGRRLSSEVTFSRMDAASAVAAGVEVLGSDDDGWIRVHVTLPSLTAGASCPDSGTWNRIVMRDISGTGFTLQLSSVRLVALGLSAASWEGVDLTPLDLNLVTNIKIPVFNIDPPALGLSPTYNGGSSGGGGSTGLRYIMKLKNVGTAGVAADGSSTGGAQLGTLRSICQELAGALPLGGSRFRGMCDPIQLPAVFNLNMPDPATLQWPFQAFTVSSQVDLEAMRSALGAQLEYLEVDMLGSIGLDTLHSNTTTATTATSAPATGTCICAMLYAPVCGSDGRTYSNACEAKCAGINSYKSGECGGAAQGSVSTPASPSPRTANSTSSSSPVPRENCVCLGIYSPVCGSDGNQYPNACEAWCAGVLSWRLGTCPGGSGASPSPSDGGFGAAETVDYSPRSWGLDRIDQAYLPMDGAYHPGRLDGSGSHIYVLDTGIRSTHYAFSGRVGAGASMLGGSWEDDHGHGTHVSGTAMGATYGVARAAIVHAVKVCDSQGSGTYSNFISGLGWVKNHVQNNGIRQAVVSMSLSGPRSASLNDAIQDVVNNGITVVVAAGNNNGGDSCSYSPGSAPAAITVGSSQRDDTLSSFSNVGGCVYTFAPGGSIVSSYNTADNAEATMSGTSMATPHVSGVAAMILQAYPGASPATVRSKLAQAAVGITFSSSSPSRFLNAQTTRLAPAAPSPSPSPTPVPTPAPTPAPTSTPTPTSAPWSFSWPYDIFNPAPTPTPTQAPSPSPSPTPKPTPAPTQAPTPAPTQAPFAMPNWCSFCAWCLMCS</sequence>
<feature type="compositionally biased region" description="Low complexity" evidence="7">
    <location>
        <begin position="497"/>
        <end position="519"/>
    </location>
</feature>
<dbReference type="InterPro" id="IPR034193">
    <property type="entry name" value="PCSK9_ProteinaseK-like"/>
</dbReference>
<dbReference type="PANTHER" id="PTHR43806:SF14">
    <property type="entry name" value="TRIPEPTIDYL-PEPTIDASE 2"/>
    <property type="match status" value="1"/>
</dbReference>
<evidence type="ECO:0000256" key="4">
    <source>
        <dbReference type="ARBA" id="ARBA00022825"/>
    </source>
</evidence>
<dbReference type="Pfam" id="PF00082">
    <property type="entry name" value="Peptidase_S8"/>
    <property type="match status" value="1"/>
</dbReference>
<feature type="signal peptide" evidence="8">
    <location>
        <begin position="1"/>
        <end position="29"/>
    </location>
</feature>
<keyword evidence="11" id="KW-1185">Reference proteome</keyword>
<proteinExistence type="inferred from homology"/>
<gene>
    <name evidence="10" type="ORF">HYH02_009820</name>
</gene>
<evidence type="ECO:0000256" key="6">
    <source>
        <dbReference type="RuleBase" id="RU003355"/>
    </source>
</evidence>
<feature type="region of interest" description="Disordered" evidence="7">
    <location>
        <begin position="496"/>
        <end position="519"/>
    </location>
</feature>
<dbReference type="Pfam" id="PF00050">
    <property type="entry name" value="Kazal_1"/>
    <property type="match status" value="2"/>
</dbReference>
<dbReference type="InterPro" id="IPR023827">
    <property type="entry name" value="Peptidase_S8_Asp-AS"/>
</dbReference>
<accession>A0A835TBB7</accession>
<protein>
    <recommendedName>
        <fullName evidence="9">Kazal-like domain-containing protein</fullName>
    </recommendedName>
</protein>
<feature type="compositionally biased region" description="Polar residues" evidence="7">
    <location>
        <begin position="45"/>
        <end position="54"/>
    </location>
</feature>
<evidence type="ECO:0000256" key="8">
    <source>
        <dbReference type="SAM" id="SignalP"/>
    </source>
</evidence>
<dbReference type="PROSITE" id="PS00282">
    <property type="entry name" value="KAZAL_1"/>
    <property type="match status" value="2"/>
</dbReference>
<feature type="region of interest" description="Disordered" evidence="7">
    <location>
        <begin position="860"/>
        <end position="892"/>
    </location>
</feature>
<dbReference type="InterPro" id="IPR036852">
    <property type="entry name" value="Peptidase_S8/S53_dom_sf"/>
</dbReference>
<dbReference type="GO" id="GO:0008240">
    <property type="term" value="F:tripeptidyl-peptidase activity"/>
    <property type="evidence" value="ECO:0007669"/>
    <property type="project" value="TreeGrafter"/>
</dbReference>
<dbReference type="InterPro" id="IPR015500">
    <property type="entry name" value="Peptidase_S8_subtilisin-rel"/>
</dbReference>
<feature type="compositionally biased region" description="Pro residues" evidence="7">
    <location>
        <begin position="865"/>
        <end position="887"/>
    </location>
</feature>
<feature type="region of interest" description="Disordered" evidence="7">
    <location>
        <begin position="906"/>
        <end position="939"/>
    </location>
</feature>
<dbReference type="InterPro" id="IPR000209">
    <property type="entry name" value="Peptidase_S8/S53_dom"/>
</dbReference>
<comment type="similarity">
    <text evidence="1 5 6">Belongs to the peptidase S8 family.</text>
</comment>
<dbReference type="CDD" id="cd00104">
    <property type="entry name" value="KAZAL_FS"/>
    <property type="match status" value="2"/>
</dbReference>
<dbReference type="InterPro" id="IPR002350">
    <property type="entry name" value="Kazal_dom"/>
</dbReference>
<organism evidence="10 11">
    <name type="scientific">Chlamydomonas schloesseri</name>
    <dbReference type="NCBI Taxonomy" id="2026947"/>
    <lineage>
        <taxon>Eukaryota</taxon>
        <taxon>Viridiplantae</taxon>
        <taxon>Chlorophyta</taxon>
        <taxon>core chlorophytes</taxon>
        <taxon>Chlorophyceae</taxon>
        <taxon>CS clade</taxon>
        <taxon>Chlamydomonadales</taxon>
        <taxon>Chlamydomonadaceae</taxon>
        <taxon>Chlamydomonas</taxon>
    </lineage>
</organism>
<evidence type="ECO:0000313" key="11">
    <source>
        <dbReference type="Proteomes" id="UP000613740"/>
    </source>
</evidence>
<name>A0A835TBB7_9CHLO</name>
<dbReference type="AlphaFoldDB" id="A0A835TBB7"/>
<evidence type="ECO:0000259" key="9">
    <source>
        <dbReference type="PROSITE" id="PS51465"/>
    </source>
</evidence>
<dbReference type="InterPro" id="IPR023828">
    <property type="entry name" value="Peptidase_S8_Ser-AS"/>
</dbReference>
<keyword evidence="2 5" id="KW-0645">Protease</keyword>
<evidence type="ECO:0000256" key="7">
    <source>
        <dbReference type="SAM" id="MobiDB-lite"/>
    </source>
</evidence>
<dbReference type="SUPFAM" id="SSF52743">
    <property type="entry name" value="Subtilisin-like"/>
    <property type="match status" value="1"/>
</dbReference>
<evidence type="ECO:0000256" key="1">
    <source>
        <dbReference type="ARBA" id="ARBA00011073"/>
    </source>
</evidence>
<dbReference type="Gene3D" id="3.30.60.30">
    <property type="match status" value="2"/>
</dbReference>
<keyword evidence="8" id="KW-0732">Signal</keyword>
<dbReference type="InterPro" id="IPR050131">
    <property type="entry name" value="Peptidase_S8_subtilisin-like"/>
</dbReference>
<dbReference type="SUPFAM" id="SSF100895">
    <property type="entry name" value="Kazal-type serine protease inhibitors"/>
    <property type="match status" value="2"/>
</dbReference>
<evidence type="ECO:0000256" key="5">
    <source>
        <dbReference type="PROSITE-ProRule" id="PRU01240"/>
    </source>
</evidence>
<reference evidence="10" key="1">
    <citation type="journal article" date="2020" name="bioRxiv">
        <title>Comparative genomics of Chlamydomonas.</title>
        <authorList>
            <person name="Craig R.J."/>
            <person name="Hasan A.R."/>
            <person name="Ness R.W."/>
            <person name="Keightley P.D."/>
        </authorList>
    </citation>
    <scope>NUCLEOTIDE SEQUENCE</scope>
    <source>
        <strain evidence="10">CCAP 11/173</strain>
    </source>
</reference>
<dbReference type="EMBL" id="JAEHOD010000034">
    <property type="protein sequence ID" value="KAG2442028.1"/>
    <property type="molecule type" value="Genomic_DNA"/>
</dbReference>
<feature type="region of interest" description="Disordered" evidence="7">
    <location>
        <begin position="42"/>
        <end position="98"/>
    </location>
</feature>
<dbReference type="InterPro" id="IPR036058">
    <property type="entry name" value="Kazal_dom_sf"/>
</dbReference>
<feature type="domain" description="Kazal-like" evidence="9">
    <location>
        <begin position="517"/>
        <end position="561"/>
    </location>
</feature>
<dbReference type="SMART" id="SM00280">
    <property type="entry name" value="KAZAL"/>
    <property type="match status" value="2"/>
</dbReference>
<feature type="active site" description="Charge relay system" evidence="5">
    <location>
        <position position="619"/>
    </location>
</feature>
<dbReference type="GO" id="GO:0004252">
    <property type="term" value="F:serine-type endopeptidase activity"/>
    <property type="evidence" value="ECO:0007669"/>
    <property type="project" value="UniProtKB-UniRule"/>
</dbReference>
<dbReference type="OrthoDB" id="640735at2759"/>
<comment type="caution">
    <text evidence="10">The sequence shown here is derived from an EMBL/GenBank/DDBJ whole genome shotgun (WGS) entry which is preliminary data.</text>
</comment>
<keyword evidence="4 5" id="KW-0720">Serine protease</keyword>
<dbReference type="PROSITE" id="PS51892">
    <property type="entry name" value="SUBTILASE"/>
    <property type="match status" value="1"/>
</dbReference>
<dbReference type="GO" id="GO:0006508">
    <property type="term" value="P:proteolysis"/>
    <property type="evidence" value="ECO:0007669"/>
    <property type="project" value="UniProtKB-KW"/>
</dbReference>
<dbReference type="Gene3D" id="3.40.50.200">
    <property type="entry name" value="Peptidase S8/S53 domain"/>
    <property type="match status" value="1"/>
</dbReference>
<feature type="active site" description="Charge relay system" evidence="5">
    <location>
        <position position="650"/>
    </location>
</feature>
<evidence type="ECO:0000256" key="3">
    <source>
        <dbReference type="ARBA" id="ARBA00022801"/>
    </source>
</evidence>
<feature type="active site" description="Charge relay system" evidence="5">
    <location>
        <position position="807"/>
    </location>
</feature>
<dbReference type="PRINTS" id="PR00723">
    <property type="entry name" value="SUBTILISIN"/>
</dbReference>
<dbReference type="PROSITE" id="PS51465">
    <property type="entry name" value="KAZAL_2"/>
    <property type="match status" value="2"/>
</dbReference>
<feature type="compositionally biased region" description="Pro residues" evidence="7">
    <location>
        <begin position="907"/>
        <end position="939"/>
    </location>
</feature>